<dbReference type="Proteomes" id="UP000254437">
    <property type="component" value="Unassembled WGS sequence"/>
</dbReference>
<evidence type="ECO:0000313" key="2">
    <source>
        <dbReference type="Proteomes" id="UP000254437"/>
    </source>
</evidence>
<proteinExistence type="predicted"/>
<protein>
    <submittedName>
        <fullName evidence="1">Phage-related protein</fullName>
    </submittedName>
</protein>
<evidence type="ECO:0000313" key="1">
    <source>
        <dbReference type="EMBL" id="STZ55597.1"/>
    </source>
</evidence>
<gene>
    <name evidence="1" type="ORF">NCTC10359_00191</name>
</gene>
<dbReference type="EMBL" id="UGQU01000001">
    <property type="protein sequence ID" value="STZ55597.1"/>
    <property type="molecule type" value="Genomic_DNA"/>
</dbReference>
<sequence length="182" mass="19221">MPVWTAQFNLAKTVATGAFDFIKGYIGAWVASTKAILSAGLAVFTSVFNAGFALIKNAFTTAFNVIKALVRGDMDGVKQAISNGIKNAWNIVKSGVADIVGEFKGLGAKLKQVGMEAIQGLIEGIASKFDAVKRKVGEIANYIPSGMRKILDIHSPSRVMRELGAWAGEGFVLGVGDKGQGR</sequence>
<reference evidence="1 2" key="1">
    <citation type="submission" date="2018-06" db="EMBL/GenBank/DDBJ databases">
        <authorList>
            <consortium name="Pathogen Informatics"/>
            <person name="Doyle S."/>
        </authorList>
    </citation>
    <scope>NUCLEOTIDE SEQUENCE [LARGE SCALE GENOMIC DNA]</scope>
    <source>
        <strain evidence="1 2">NCTC10359</strain>
    </source>
</reference>
<name>A0A378T607_MORLA</name>
<accession>A0A378T607</accession>
<dbReference type="AlphaFoldDB" id="A0A378T607"/>
<organism evidence="1 2">
    <name type="scientific">Moraxella lacunata</name>
    <dbReference type="NCBI Taxonomy" id="477"/>
    <lineage>
        <taxon>Bacteria</taxon>
        <taxon>Pseudomonadati</taxon>
        <taxon>Pseudomonadota</taxon>
        <taxon>Gammaproteobacteria</taxon>
        <taxon>Moraxellales</taxon>
        <taxon>Moraxellaceae</taxon>
        <taxon>Moraxella</taxon>
    </lineage>
</organism>